<dbReference type="Proteomes" id="UP000523139">
    <property type="component" value="Unassembled WGS sequence"/>
</dbReference>
<dbReference type="PANTHER" id="PTHR42912">
    <property type="entry name" value="METHYLTRANSFERASE"/>
    <property type="match status" value="1"/>
</dbReference>
<dbReference type="InterPro" id="IPR050508">
    <property type="entry name" value="Methyltransf_Superfamily"/>
</dbReference>
<proteinExistence type="predicted"/>
<sequence>MQPEDLSAAQRQHWEELYRDNPRMYGLEPSGSGIYAAEVFASAGVQRILELGAGHGRDSLHFAGEGFDVVATDFSAEGIEQLTDTAGALGVGHRLSAQLQDVRQPLPYPDQTFDAAYAHLLLSMALSTTDIQEAVAEVHRVLKPGGRFIYTVRHTGDPEFGEGIDVGDNLWVNQQFAVHFFDEELVETLAEGWQLVNREELADSEVPDTLWRITQSR</sequence>
<dbReference type="SUPFAM" id="SSF53335">
    <property type="entry name" value="S-adenosyl-L-methionine-dependent methyltransferases"/>
    <property type="match status" value="1"/>
</dbReference>
<reference evidence="2 3" key="1">
    <citation type="submission" date="2020-04" db="EMBL/GenBank/DDBJ databases">
        <title>Nesterenkonia sp. nov., isolated from marine sediment.</title>
        <authorList>
            <person name="Zhang G."/>
        </authorList>
    </citation>
    <scope>NUCLEOTIDE SEQUENCE [LARGE SCALE GENOMIC DNA]</scope>
    <source>
        <strain evidence="2 3">MY13</strain>
    </source>
</reference>
<dbReference type="InterPro" id="IPR029063">
    <property type="entry name" value="SAM-dependent_MTases_sf"/>
</dbReference>
<dbReference type="RefSeq" id="WP_168888243.1">
    <property type="nucleotide sequence ID" value="NZ_JABAHY010000014.1"/>
</dbReference>
<accession>A0A7X8TLU1</accession>
<evidence type="ECO:0000313" key="2">
    <source>
        <dbReference type="EMBL" id="NLS10757.1"/>
    </source>
</evidence>
<protein>
    <submittedName>
        <fullName evidence="2">Class I SAM-dependent methyltransferase</fullName>
    </submittedName>
</protein>
<dbReference type="Pfam" id="PF13649">
    <property type="entry name" value="Methyltransf_25"/>
    <property type="match status" value="1"/>
</dbReference>
<organism evidence="2 3">
    <name type="scientific">Nesterenkonia sedimenti</name>
    <dbReference type="NCBI Taxonomy" id="1463632"/>
    <lineage>
        <taxon>Bacteria</taxon>
        <taxon>Bacillati</taxon>
        <taxon>Actinomycetota</taxon>
        <taxon>Actinomycetes</taxon>
        <taxon>Micrococcales</taxon>
        <taxon>Micrococcaceae</taxon>
        <taxon>Nesterenkonia</taxon>
    </lineage>
</organism>
<dbReference type="GO" id="GO:0008168">
    <property type="term" value="F:methyltransferase activity"/>
    <property type="evidence" value="ECO:0007669"/>
    <property type="project" value="UniProtKB-KW"/>
</dbReference>
<feature type="domain" description="Methyltransferase" evidence="1">
    <location>
        <begin position="48"/>
        <end position="146"/>
    </location>
</feature>
<comment type="caution">
    <text evidence="2">The sequence shown here is derived from an EMBL/GenBank/DDBJ whole genome shotgun (WGS) entry which is preliminary data.</text>
</comment>
<evidence type="ECO:0000313" key="3">
    <source>
        <dbReference type="Proteomes" id="UP000523139"/>
    </source>
</evidence>
<keyword evidence="3" id="KW-1185">Reference proteome</keyword>
<keyword evidence="2" id="KW-0808">Transferase</keyword>
<dbReference type="AlphaFoldDB" id="A0A7X8TLU1"/>
<dbReference type="InterPro" id="IPR041698">
    <property type="entry name" value="Methyltransf_25"/>
</dbReference>
<gene>
    <name evidence="2" type="ORF">HGQ17_12295</name>
</gene>
<dbReference type="Gene3D" id="3.40.50.150">
    <property type="entry name" value="Vaccinia Virus protein VP39"/>
    <property type="match status" value="1"/>
</dbReference>
<name>A0A7X8TLU1_9MICC</name>
<evidence type="ECO:0000259" key="1">
    <source>
        <dbReference type="Pfam" id="PF13649"/>
    </source>
</evidence>
<dbReference type="GO" id="GO:0032259">
    <property type="term" value="P:methylation"/>
    <property type="evidence" value="ECO:0007669"/>
    <property type="project" value="UniProtKB-KW"/>
</dbReference>
<dbReference type="PANTHER" id="PTHR42912:SF93">
    <property type="entry name" value="N6-ADENOSINE-METHYLTRANSFERASE TMT1A"/>
    <property type="match status" value="1"/>
</dbReference>
<dbReference type="EMBL" id="JABAHY010000014">
    <property type="protein sequence ID" value="NLS10757.1"/>
    <property type="molecule type" value="Genomic_DNA"/>
</dbReference>
<dbReference type="CDD" id="cd02440">
    <property type="entry name" value="AdoMet_MTases"/>
    <property type="match status" value="1"/>
</dbReference>
<keyword evidence="2" id="KW-0489">Methyltransferase</keyword>